<dbReference type="EMBL" id="FQZY01000058">
    <property type="protein sequence ID" value="SHK55360.1"/>
    <property type="molecule type" value="Genomic_DNA"/>
</dbReference>
<comment type="cofactor">
    <cofactor evidence="5">
        <name>Zn(2+)</name>
        <dbReference type="ChEBI" id="CHEBI:29105"/>
    </cofactor>
    <text evidence="5">Binds 1 zinc ion per subunit.</text>
</comment>
<evidence type="ECO:0000259" key="7">
    <source>
        <dbReference type="Pfam" id="PF20511"/>
    </source>
</evidence>
<dbReference type="PIRSF" id="PIRSF036894">
    <property type="entry name" value="PMI_Firm_short"/>
    <property type="match status" value="1"/>
</dbReference>
<dbReference type="AlphaFoldDB" id="A0A1M6TEG0"/>
<dbReference type="InterPro" id="IPR049071">
    <property type="entry name" value="MPI_cupin_dom"/>
</dbReference>
<dbReference type="Proteomes" id="UP000184301">
    <property type="component" value="Unassembled WGS sequence"/>
</dbReference>
<keyword evidence="1 5" id="KW-0479">Metal-binding</keyword>
<dbReference type="InterPro" id="IPR014628">
    <property type="entry name" value="Man6P_isomerase_Firm_short"/>
</dbReference>
<evidence type="ECO:0000259" key="8">
    <source>
        <dbReference type="Pfam" id="PF21621"/>
    </source>
</evidence>
<evidence type="ECO:0000256" key="2">
    <source>
        <dbReference type="ARBA" id="ARBA00022833"/>
    </source>
</evidence>
<evidence type="ECO:0000256" key="1">
    <source>
        <dbReference type="ARBA" id="ARBA00022723"/>
    </source>
</evidence>
<evidence type="ECO:0000256" key="4">
    <source>
        <dbReference type="ARBA" id="ARBA00030762"/>
    </source>
</evidence>
<evidence type="ECO:0000313" key="9">
    <source>
        <dbReference type="EMBL" id="SHK55360.1"/>
    </source>
</evidence>
<dbReference type="OrthoDB" id="9808275at2"/>
<evidence type="ECO:0000256" key="5">
    <source>
        <dbReference type="PIRSR" id="PIRSR036894-1"/>
    </source>
</evidence>
<dbReference type="SUPFAM" id="SSF51182">
    <property type="entry name" value="RmlC-like cupins"/>
    <property type="match status" value="1"/>
</dbReference>
<feature type="domain" description="Phosphomannose isomerase type I catalytic" evidence="7">
    <location>
        <begin position="5"/>
        <end position="110"/>
    </location>
</feature>
<dbReference type="PANTHER" id="PTHR42742">
    <property type="entry name" value="TRANSCRIPTIONAL REPRESSOR MPRA"/>
    <property type="match status" value="1"/>
</dbReference>
<proteinExistence type="predicted"/>
<organism evidence="9 10">
    <name type="scientific">Hespellia stercorisuis DSM 15480</name>
    <dbReference type="NCBI Taxonomy" id="1121950"/>
    <lineage>
        <taxon>Bacteria</taxon>
        <taxon>Bacillati</taxon>
        <taxon>Bacillota</taxon>
        <taxon>Clostridia</taxon>
        <taxon>Lachnospirales</taxon>
        <taxon>Lachnospiraceae</taxon>
        <taxon>Hespellia</taxon>
    </lineage>
</organism>
<dbReference type="GO" id="GO:0005975">
    <property type="term" value="P:carbohydrate metabolic process"/>
    <property type="evidence" value="ECO:0007669"/>
    <property type="project" value="InterPro"/>
</dbReference>
<gene>
    <name evidence="9" type="ORF">SAMN02745243_03210</name>
</gene>
<dbReference type="GO" id="GO:0008270">
    <property type="term" value="F:zinc ion binding"/>
    <property type="evidence" value="ECO:0007669"/>
    <property type="project" value="InterPro"/>
</dbReference>
<dbReference type="Pfam" id="PF21621">
    <property type="entry name" value="MPI_cupin_dom"/>
    <property type="match status" value="1"/>
</dbReference>
<dbReference type="InterPro" id="IPR046457">
    <property type="entry name" value="PMI_typeI_cat"/>
</dbReference>
<keyword evidence="10" id="KW-1185">Reference proteome</keyword>
<dbReference type="InterPro" id="IPR014710">
    <property type="entry name" value="RmlC-like_jellyroll"/>
</dbReference>
<feature type="active site" evidence="6">
    <location>
        <position position="192"/>
    </location>
</feature>
<dbReference type="STRING" id="1121950.SAMN02745243_03210"/>
<feature type="domain" description="Mannose-6-phosphate isomerase cupin" evidence="8">
    <location>
        <begin position="245"/>
        <end position="316"/>
    </location>
</feature>
<accession>A0A1M6TEG0</accession>
<evidence type="ECO:0000256" key="6">
    <source>
        <dbReference type="PIRSR" id="PIRSR036894-2"/>
    </source>
</evidence>
<protein>
    <recommendedName>
        <fullName evidence="3">Phosphohexomutase</fullName>
    </recommendedName>
    <alternativeName>
        <fullName evidence="4">Phosphomannose isomerase</fullName>
    </alternativeName>
</protein>
<dbReference type="CDD" id="cd07010">
    <property type="entry name" value="cupin_PMI_type_I_N_bac"/>
    <property type="match status" value="1"/>
</dbReference>
<evidence type="ECO:0000256" key="3">
    <source>
        <dbReference type="ARBA" id="ARBA00029741"/>
    </source>
</evidence>
<keyword evidence="9" id="KW-0413">Isomerase</keyword>
<feature type="binding site" evidence="5">
    <location>
        <position position="97"/>
    </location>
    <ligand>
        <name>Zn(2+)</name>
        <dbReference type="ChEBI" id="CHEBI:29105"/>
    </ligand>
</feature>
<feature type="binding site" evidence="5">
    <location>
        <position position="114"/>
    </location>
    <ligand>
        <name>Zn(2+)</name>
        <dbReference type="ChEBI" id="CHEBI:29105"/>
    </ligand>
</feature>
<dbReference type="GO" id="GO:0004476">
    <property type="term" value="F:mannose-6-phosphate isomerase activity"/>
    <property type="evidence" value="ECO:0007669"/>
    <property type="project" value="InterPro"/>
</dbReference>
<dbReference type="InterPro" id="IPR051804">
    <property type="entry name" value="Carb_Metab_Reg_Kinase/Isom"/>
</dbReference>
<reference evidence="9 10" key="1">
    <citation type="submission" date="2016-11" db="EMBL/GenBank/DDBJ databases">
        <authorList>
            <person name="Jaros S."/>
            <person name="Januszkiewicz K."/>
            <person name="Wedrychowicz H."/>
        </authorList>
    </citation>
    <scope>NUCLEOTIDE SEQUENCE [LARGE SCALE GENOMIC DNA]</scope>
    <source>
        <strain evidence="9 10">DSM 15480</strain>
    </source>
</reference>
<dbReference type="RefSeq" id="WP_073112307.1">
    <property type="nucleotide sequence ID" value="NZ_FQZY01000058.1"/>
</dbReference>
<dbReference type="PANTHER" id="PTHR42742:SF3">
    <property type="entry name" value="FRUCTOKINASE"/>
    <property type="match status" value="1"/>
</dbReference>
<evidence type="ECO:0000313" key="10">
    <source>
        <dbReference type="Proteomes" id="UP000184301"/>
    </source>
</evidence>
<sequence>MEAMKLLPKGKDYLWGGTRLREEYNKKLDINPLAETWECSVHPDGVSIVANGKNAGKSLSEVIERHPEYLGSKIESKELPILVKFIDAKKDLSVQVHPTDEYARIHENQNGKTEMWYVMDADENASLIYGFEHPVTEDVLKRSVSDGTLDKHLHRTKIKKGDVYYVPAGTVHGIGAGTLIAEIQESSNVTYRVYDYDRTDKNGNKRELHFDKAIDVMDMSIVPDITQKPKLIHCYPGCSRQILCRCKYFEVEKIEVLHGCSFSVLDTSFQVLLCLSGDGGLEIETNRPVRFKKGDCIFLPSGIGRCHLLGEAELLKIRC</sequence>
<dbReference type="Gene3D" id="2.60.120.10">
    <property type="entry name" value="Jelly Rolls"/>
    <property type="match status" value="2"/>
</dbReference>
<dbReference type="Pfam" id="PF20511">
    <property type="entry name" value="PMI_typeI_cat"/>
    <property type="match status" value="1"/>
</dbReference>
<dbReference type="InterPro" id="IPR011051">
    <property type="entry name" value="RmlC_Cupin_sf"/>
</dbReference>
<keyword evidence="2 5" id="KW-0862">Zinc</keyword>
<name>A0A1M6TEG0_9FIRM</name>
<feature type="binding site" evidence="5">
    <location>
        <position position="172"/>
    </location>
    <ligand>
        <name>Zn(2+)</name>
        <dbReference type="ChEBI" id="CHEBI:29105"/>
    </ligand>
</feature>